<dbReference type="OrthoDB" id="4139357at2759"/>
<protein>
    <submittedName>
        <fullName evidence="1">Uncharacterized protein</fullName>
    </submittedName>
</protein>
<dbReference type="Proteomes" id="UP000636800">
    <property type="component" value="Chromosome 7"/>
</dbReference>
<evidence type="ECO:0000313" key="2">
    <source>
        <dbReference type="Proteomes" id="UP000636800"/>
    </source>
</evidence>
<comment type="caution">
    <text evidence="1">The sequence shown here is derived from an EMBL/GenBank/DDBJ whole genome shotgun (WGS) entry which is preliminary data.</text>
</comment>
<name>A0A835UVN5_VANPL</name>
<keyword evidence="2" id="KW-1185">Reference proteome</keyword>
<dbReference type="AlphaFoldDB" id="A0A835UVN5"/>
<gene>
    <name evidence="1" type="ORF">HPP92_015283</name>
</gene>
<reference evidence="1 2" key="1">
    <citation type="journal article" date="2020" name="Nat. Food">
        <title>A phased Vanilla planifolia genome enables genetic improvement of flavour and production.</title>
        <authorList>
            <person name="Hasing T."/>
            <person name="Tang H."/>
            <person name="Brym M."/>
            <person name="Khazi F."/>
            <person name="Huang T."/>
            <person name="Chambers A.H."/>
        </authorList>
    </citation>
    <scope>NUCLEOTIDE SEQUENCE [LARGE SCALE GENOMIC DNA]</scope>
    <source>
        <tissue evidence="1">Leaf</tissue>
    </source>
</reference>
<dbReference type="EMBL" id="JADCNL010000007">
    <property type="protein sequence ID" value="KAG0473426.1"/>
    <property type="molecule type" value="Genomic_DNA"/>
</dbReference>
<evidence type="ECO:0000313" key="1">
    <source>
        <dbReference type="EMBL" id="KAG0473426.1"/>
    </source>
</evidence>
<organism evidence="1 2">
    <name type="scientific">Vanilla planifolia</name>
    <name type="common">Vanilla</name>
    <dbReference type="NCBI Taxonomy" id="51239"/>
    <lineage>
        <taxon>Eukaryota</taxon>
        <taxon>Viridiplantae</taxon>
        <taxon>Streptophyta</taxon>
        <taxon>Embryophyta</taxon>
        <taxon>Tracheophyta</taxon>
        <taxon>Spermatophyta</taxon>
        <taxon>Magnoliopsida</taxon>
        <taxon>Liliopsida</taxon>
        <taxon>Asparagales</taxon>
        <taxon>Orchidaceae</taxon>
        <taxon>Vanilloideae</taxon>
        <taxon>Vanilleae</taxon>
        <taxon>Vanilla</taxon>
    </lineage>
</organism>
<accession>A0A835UVN5</accession>
<proteinExistence type="predicted"/>
<sequence length="117" mass="13633">MYQLRKHTSQVVQMVAYVLLGKLPHSFLLNNYNVLTKESVKKCNYNQDCDAVIEKDKRLQCPHIEGIQCENNNMKKRNTPPSKNENFNDYKTNWNSFREKIEKAFSNVGEVHKAALA</sequence>